<evidence type="ECO:0000313" key="2">
    <source>
        <dbReference type="Proteomes" id="UP000008281"/>
    </source>
</evidence>
<accession>E3NKD8</accession>
<keyword evidence="2" id="KW-1185">Reference proteome</keyword>
<organism evidence="2">
    <name type="scientific">Caenorhabditis remanei</name>
    <name type="common">Caenorhabditis vulgaris</name>
    <dbReference type="NCBI Taxonomy" id="31234"/>
    <lineage>
        <taxon>Eukaryota</taxon>
        <taxon>Metazoa</taxon>
        <taxon>Ecdysozoa</taxon>
        <taxon>Nematoda</taxon>
        <taxon>Chromadorea</taxon>
        <taxon>Rhabditida</taxon>
        <taxon>Rhabditina</taxon>
        <taxon>Rhabditomorpha</taxon>
        <taxon>Rhabditoidea</taxon>
        <taxon>Rhabditidae</taxon>
        <taxon>Peloderinae</taxon>
        <taxon>Caenorhabditis</taxon>
    </lineage>
</organism>
<protein>
    <submittedName>
        <fullName evidence="1">Uncharacterized protein</fullName>
    </submittedName>
</protein>
<dbReference type="KEGG" id="crq:GCK72_002759"/>
<name>E3NKD8_CAERE</name>
<dbReference type="HOGENOM" id="CLU_845270_0_0_1"/>
<reference evidence="1" key="1">
    <citation type="submission" date="2007-07" db="EMBL/GenBank/DDBJ databases">
        <title>PCAP assembly of the Caenorhabditis remanei genome.</title>
        <authorList>
            <consortium name="The Caenorhabditis remanei Sequencing Consortium"/>
            <person name="Wilson R.K."/>
        </authorList>
    </citation>
    <scope>NUCLEOTIDE SEQUENCE [LARGE SCALE GENOMIC DNA]</scope>
    <source>
        <strain evidence="1">PB4641</strain>
    </source>
</reference>
<dbReference type="AlphaFoldDB" id="E3NKD8"/>
<dbReference type="STRING" id="31234.E3NKD8"/>
<dbReference type="OrthoDB" id="5776268at2759"/>
<proteinExistence type="predicted"/>
<dbReference type="Proteomes" id="UP000008281">
    <property type="component" value="Unassembled WGS sequence"/>
</dbReference>
<evidence type="ECO:0000313" key="1">
    <source>
        <dbReference type="EMBL" id="EFP02108.1"/>
    </source>
</evidence>
<sequence length="341" mass="39836">MSDIPIIYRYPSFTACFKHLNYTKRVELSRYSVQVRKVHSRTRYSLNSIFFSQNYGPVDNEGVAAEVGSGHLRIESIDYNFTHNETTGQVTIECSMAPGRQRFSNDITTARRYFQYYLTTSVEAIPNVEVYESDIPFRDLALRIPSLKWTLNGMREFPLLIFPADHTFDKLEFINYGVVLFGDHHIRKCRHLILQKREIQPEFEFGNEDRNIESYCLLTNKKIEVYIGLNYVESFVILCTRLLNAAVHCTGSSFTGIFRVAAFRKEYLWHLLREKHQNAVLGHLKGKECLVLRLTNEDIIAVFENYFNEDTAQMESFTVIKLERIMETDEVEELTEEVETL</sequence>
<dbReference type="OMA" id="HVHIVET"/>
<dbReference type="EMBL" id="DS268795">
    <property type="protein sequence ID" value="EFP02108.1"/>
    <property type="molecule type" value="Genomic_DNA"/>
</dbReference>
<dbReference type="GeneID" id="9797824"/>
<dbReference type="RefSeq" id="XP_003091132.2">
    <property type="nucleotide sequence ID" value="XM_003091084.2"/>
</dbReference>
<dbReference type="CTD" id="9797824"/>
<gene>
    <name evidence="1" type="ORF">CRE_20597</name>
</gene>
<dbReference type="eggNOG" id="ENOG502THFW">
    <property type="taxonomic scope" value="Eukaryota"/>
</dbReference>
<dbReference type="FunCoup" id="E3NKD8">
    <property type="interactions" value="1749"/>
</dbReference>